<comment type="caution">
    <text evidence="1">The sequence shown here is derived from an EMBL/GenBank/DDBJ whole genome shotgun (WGS) entry which is preliminary data.</text>
</comment>
<dbReference type="AlphaFoldDB" id="A0A084Y2Y3"/>
<protein>
    <submittedName>
        <fullName evidence="1">Uncharacterized protein</fullName>
    </submittedName>
</protein>
<dbReference type="Pfam" id="PF18944">
    <property type="entry name" value="DUF5691"/>
    <property type="match status" value="1"/>
</dbReference>
<dbReference type="EMBL" id="JDSS02000018">
    <property type="protein sequence ID" value="KFB69077.1"/>
    <property type="molecule type" value="Genomic_DNA"/>
</dbReference>
<dbReference type="Proteomes" id="UP000019812">
    <property type="component" value="Unassembled WGS sequence"/>
</dbReference>
<accession>A0A084Y2Y3</accession>
<reference evidence="1 2" key="1">
    <citation type="submission" date="2014-07" db="EMBL/GenBank/DDBJ databases">
        <title>Expanding our view of genomic diversity in Candidatus Accumulibacter clades.</title>
        <authorList>
            <person name="Skennerton C.T."/>
            <person name="Barr J.J."/>
            <person name="Slater F.R."/>
            <person name="Bond P.L."/>
            <person name="Tyson G.W."/>
        </authorList>
    </citation>
    <scope>NUCLEOTIDE SEQUENCE [LARGE SCALE GENOMIC DNA]</scope>
    <source>
        <strain evidence="2">SK-01</strain>
    </source>
</reference>
<evidence type="ECO:0000313" key="2">
    <source>
        <dbReference type="Proteomes" id="UP000019812"/>
    </source>
</evidence>
<name>A0A084Y2Y3_9PROT</name>
<dbReference type="InterPro" id="IPR043746">
    <property type="entry name" value="DUF5691"/>
</dbReference>
<dbReference type="STRING" id="1457154.CAPSK01_001268"/>
<proteinExistence type="predicted"/>
<evidence type="ECO:0000313" key="1">
    <source>
        <dbReference type="EMBL" id="KFB69077.1"/>
    </source>
</evidence>
<sequence length="341" mass="38823">MRWYEGTLDQRRSWLAAMRASDPAAARQRLWDGLAEMSAGERLALLETFADQLSPADEDFLETLLTDRSKEVRQRAATLLGALPQSRLATRMSDRMRALLHQQRKLFRQQLIVEPPAEFVVEWKSDGLEEKRPKGETLGDRGWWLYQLACALSLAWWTAQTGKTPAELIAWANGGDWRDALLRAWGKRLQRQPLAEWAEALLDDPQATTLLGSAPLLECLPVRQRENHWQKQLMNRADNSLGSTLESIVRGYTQAHAAPSADFSRFVLNAVRSVLVKKESQWDYALRNSFPEFVALMPNAGFAEVMNWPIESLSPNFGDSLRRAQAFVTWRETLARVLPSH</sequence>
<organism evidence="1 2">
    <name type="scientific">Candidatus Accumulibacter vicinus</name>
    <dbReference type="NCBI Taxonomy" id="2954382"/>
    <lineage>
        <taxon>Bacteria</taxon>
        <taxon>Pseudomonadati</taxon>
        <taxon>Pseudomonadota</taxon>
        <taxon>Betaproteobacteria</taxon>
        <taxon>Candidatus Accumulibacter</taxon>
    </lineage>
</organism>
<gene>
    <name evidence="1" type="ORF">CAPSK01_001268</name>
</gene>